<dbReference type="GO" id="GO:0005886">
    <property type="term" value="C:plasma membrane"/>
    <property type="evidence" value="ECO:0007669"/>
    <property type="project" value="UniProtKB-SubCell"/>
</dbReference>
<feature type="transmembrane region" description="Helical" evidence="8">
    <location>
        <begin position="84"/>
        <end position="103"/>
    </location>
</feature>
<dbReference type="AlphaFoldDB" id="A0A4P6FJV5"/>
<gene>
    <name evidence="10" type="ORF">ET445_13965</name>
</gene>
<dbReference type="EMBL" id="CP035491">
    <property type="protein sequence ID" value="QAY74267.1"/>
    <property type="molecule type" value="Genomic_DNA"/>
</dbReference>
<dbReference type="InterPro" id="IPR036259">
    <property type="entry name" value="MFS_trans_sf"/>
</dbReference>
<evidence type="ECO:0000256" key="5">
    <source>
        <dbReference type="ARBA" id="ARBA00022692"/>
    </source>
</evidence>
<dbReference type="PANTHER" id="PTHR23501:SF191">
    <property type="entry name" value="VACUOLAR BASIC AMINO ACID TRANSPORTER 4"/>
    <property type="match status" value="1"/>
</dbReference>
<evidence type="ECO:0000256" key="1">
    <source>
        <dbReference type="ARBA" id="ARBA00004429"/>
    </source>
</evidence>
<comment type="subcellular location">
    <subcellularLocation>
        <location evidence="1">Cell inner membrane</location>
        <topology evidence="1">Multi-pass membrane protein</topology>
    </subcellularLocation>
</comment>
<dbReference type="RefSeq" id="WP_129191813.1">
    <property type="nucleotide sequence ID" value="NZ_CP035491.1"/>
</dbReference>
<dbReference type="PANTHER" id="PTHR23501">
    <property type="entry name" value="MAJOR FACILITATOR SUPERFAMILY"/>
    <property type="match status" value="1"/>
</dbReference>
<evidence type="ECO:0000256" key="7">
    <source>
        <dbReference type="ARBA" id="ARBA00023136"/>
    </source>
</evidence>
<protein>
    <submittedName>
        <fullName evidence="10">MFS transporter</fullName>
    </submittedName>
</protein>
<evidence type="ECO:0000259" key="9">
    <source>
        <dbReference type="PROSITE" id="PS50850"/>
    </source>
</evidence>
<dbReference type="OrthoDB" id="7375466at2"/>
<dbReference type="FunFam" id="1.20.1720.10:FF:000004">
    <property type="entry name" value="EmrB/QacA family drug resistance transporter"/>
    <property type="match status" value="1"/>
</dbReference>
<evidence type="ECO:0000313" key="11">
    <source>
        <dbReference type="Proteomes" id="UP000291259"/>
    </source>
</evidence>
<feature type="transmembrane region" description="Helical" evidence="8">
    <location>
        <begin position="53"/>
        <end position="72"/>
    </location>
</feature>
<feature type="transmembrane region" description="Helical" evidence="8">
    <location>
        <begin position="20"/>
        <end position="41"/>
    </location>
</feature>
<feature type="transmembrane region" description="Helical" evidence="8">
    <location>
        <begin position="229"/>
        <end position="253"/>
    </location>
</feature>
<keyword evidence="6 8" id="KW-1133">Transmembrane helix</keyword>
<dbReference type="InterPro" id="IPR011701">
    <property type="entry name" value="MFS"/>
</dbReference>
<evidence type="ECO:0000256" key="8">
    <source>
        <dbReference type="SAM" id="Phobius"/>
    </source>
</evidence>
<accession>A0A4P6FJV5</accession>
<feature type="transmembrane region" description="Helical" evidence="8">
    <location>
        <begin position="142"/>
        <end position="164"/>
    </location>
</feature>
<evidence type="ECO:0000256" key="6">
    <source>
        <dbReference type="ARBA" id="ARBA00022989"/>
    </source>
</evidence>
<dbReference type="Pfam" id="PF07690">
    <property type="entry name" value="MFS_1"/>
    <property type="match status" value="1"/>
</dbReference>
<feature type="transmembrane region" description="Helical" evidence="8">
    <location>
        <begin position="170"/>
        <end position="191"/>
    </location>
</feature>
<feature type="transmembrane region" description="Helical" evidence="8">
    <location>
        <begin position="408"/>
        <end position="429"/>
    </location>
</feature>
<dbReference type="SUPFAM" id="SSF103473">
    <property type="entry name" value="MFS general substrate transporter"/>
    <property type="match status" value="1"/>
</dbReference>
<feature type="domain" description="Major facilitator superfamily (MFS) profile" evidence="9">
    <location>
        <begin position="19"/>
        <end position="468"/>
    </location>
</feature>
<comment type="similarity">
    <text evidence="2">Belongs to the major facilitator superfamily. TCR/Tet family.</text>
</comment>
<dbReference type="PRINTS" id="PR01036">
    <property type="entry name" value="TCRTETB"/>
</dbReference>
<feature type="transmembrane region" description="Helical" evidence="8">
    <location>
        <begin position="109"/>
        <end position="130"/>
    </location>
</feature>
<feature type="transmembrane region" description="Helical" evidence="8">
    <location>
        <begin position="338"/>
        <end position="357"/>
    </location>
</feature>
<feature type="transmembrane region" description="Helical" evidence="8">
    <location>
        <begin position="203"/>
        <end position="223"/>
    </location>
</feature>
<evidence type="ECO:0000313" key="10">
    <source>
        <dbReference type="EMBL" id="QAY74267.1"/>
    </source>
</evidence>
<keyword evidence="3" id="KW-0813">Transport</keyword>
<evidence type="ECO:0000256" key="4">
    <source>
        <dbReference type="ARBA" id="ARBA00022475"/>
    </source>
</evidence>
<evidence type="ECO:0000256" key="3">
    <source>
        <dbReference type="ARBA" id="ARBA00022448"/>
    </source>
</evidence>
<dbReference type="KEGG" id="agf:ET445_13965"/>
<dbReference type="GO" id="GO:0022857">
    <property type="term" value="F:transmembrane transporter activity"/>
    <property type="evidence" value="ECO:0007669"/>
    <property type="project" value="InterPro"/>
</dbReference>
<feature type="transmembrane region" description="Helical" evidence="8">
    <location>
        <begin position="303"/>
        <end position="326"/>
    </location>
</feature>
<feature type="transmembrane region" description="Helical" evidence="8">
    <location>
        <begin position="363"/>
        <end position="387"/>
    </location>
</feature>
<keyword evidence="5 8" id="KW-0812">Transmembrane</keyword>
<keyword evidence="4" id="KW-1003">Cell membrane</keyword>
<evidence type="ECO:0000256" key="2">
    <source>
        <dbReference type="ARBA" id="ARBA00007520"/>
    </source>
</evidence>
<organism evidence="10 11">
    <name type="scientific">Agromyces protaetiae</name>
    <dbReference type="NCBI Taxonomy" id="2509455"/>
    <lineage>
        <taxon>Bacteria</taxon>
        <taxon>Bacillati</taxon>
        <taxon>Actinomycetota</taxon>
        <taxon>Actinomycetes</taxon>
        <taxon>Micrococcales</taxon>
        <taxon>Microbacteriaceae</taxon>
        <taxon>Agromyces</taxon>
    </lineage>
</organism>
<feature type="transmembrane region" description="Helical" evidence="8">
    <location>
        <begin position="441"/>
        <end position="462"/>
    </location>
</feature>
<name>A0A4P6FJV5_9MICO</name>
<reference evidence="10 11" key="1">
    <citation type="submission" date="2019-01" db="EMBL/GenBank/DDBJ databases">
        <title>Genome sequencing of strain FW100M-8.</title>
        <authorList>
            <person name="Heo J."/>
            <person name="Kim S.-J."/>
            <person name="Kim J.-S."/>
            <person name="Hong S.-B."/>
            <person name="Kwon S.-W."/>
        </authorList>
    </citation>
    <scope>NUCLEOTIDE SEQUENCE [LARGE SCALE GENOMIC DNA]</scope>
    <source>
        <strain evidence="10 11">FW100M-8</strain>
    </source>
</reference>
<feature type="transmembrane region" description="Helical" evidence="8">
    <location>
        <begin position="274"/>
        <end position="297"/>
    </location>
</feature>
<keyword evidence="11" id="KW-1185">Reference proteome</keyword>
<dbReference type="Proteomes" id="UP000291259">
    <property type="component" value="Chromosome"/>
</dbReference>
<sequence>MVTLPASNAVGFRSERGPVLLALMLSTGLIAIDATILATAVPSVVKELGSFEQFPWLFSVYLLAQAVSVPIYSKLADTVGRKPIILVGIGLFLLGSILCGAAWSMPALIAFRAIQGLGAGAVAPMSMTIVGDIYTVAERAKVQGYIASVWAIASVVGPALGGVFSQFTSWRWIFFVNIPLCLIAAFMILRSFHEQVERKPHKLDWLGSALLTAGLTLVILGLLEGGHAWAWGSWQTIAIFAVGAAALVAFAFAERRAAEPVLDLSIFSRRLISSTTLVSIGVGAILIGITSYIPTYLEGSIRVVPLVSGAAVAALTLGWPLAATLAGRMYLALGFRTTVLIGATIALAGTIALALISPYPNPWTIGATAFVIGFGLGWVAAPSLIAAQSSVGWSERGVVTGTNAFARSAGSAVGVAVFGAIANAIFTATPNGEQVPSVVEAAGTAVFVGVAVTTALMLLAGLAMPRVRAEDLVAADPRAESAG</sequence>
<dbReference type="InterPro" id="IPR020846">
    <property type="entry name" value="MFS_dom"/>
</dbReference>
<dbReference type="Gene3D" id="1.20.1720.10">
    <property type="entry name" value="Multidrug resistance protein D"/>
    <property type="match status" value="1"/>
</dbReference>
<dbReference type="Gene3D" id="1.20.1250.20">
    <property type="entry name" value="MFS general substrate transporter like domains"/>
    <property type="match status" value="1"/>
</dbReference>
<proteinExistence type="inferred from homology"/>
<dbReference type="PROSITE" id="PS50850">
    <property type="entry name" value="MFS"/>
    <property type="match status" value="1"/>
</dbReference>
<keyword evidence="7 8" id="KW-0472">Membrane</keyword>